<dbReference type="GO" id="GO:0005886">
    <property type="term" value="C:plasma membrane"/>
    <property type="evidence" value="ECO:0007669"/>
    <property type="project" value="TreeGrafter"/>
</dbReference>
<dbReference type="PANTHER" id="PTHR23112">
    <property type="entry name" value="G PROTEIN-COUPLED RECEPTOR 157-RELATED"/>
    <property type="match status" value="1"/>
</dbReference>
<evidence type="ECO:0000256" key="3">
    <source>
        <dbReference type="ARBA" id="ARBA00022989"/>
    </source>
</evidence>
<dbReference type="PANTHER" id="PTHR23112:SF43">
    <property type="entry name" value="CYCLIC AMP RECEPTOR-LIKE PROTEIN A"/>
    <property type="match status" value="1"/>
</dbReference>
<keyword evidence="4 5" id="KW-0472">Membrane</keyword>
<proteinExistence type="predicted"/>
<comment type="subcellular location">
    <subcellularLocation>
        <location evidence="1">Membrane</location>
        <topology evidence="1">Multi-pass membrane protein</topology>
    </subcellularLocation>
</comment>
<dbReference type="AlphaFoldDB" id="A0A1X7UUQ7"/>
<evidence type="ECO:0008006" key="7">
    <source>
        <dbReference type="Google" id="ProtNLM"/>
    </source>
</evidence>
<protein>
    <recommendedName>
        <fullName evidence="7">G-protein coupled receptors family 2 profile 2 domain-containing protein</fullName>
    </recommendedName>
</protein>
<organism evidence="6">
    <name type="scientific">Amphimedon queenslandica</name>
    <name type="common">Sponge</name>
    <dbReference type="NCBI Taxonomy" id="400682"/>
    <lineage>
        <taxon>Eukaryota</taxon>
        <taxon>Metazoa</taxon>
        <taxon>Porifera</taxon>
        <taxon>Demospongiae</taxon>
        <taxon>Heteroscleromorpha</taxon>
        <taxon>Haplosclerida</taxon>
        <taxon>Niphatidae</taxon>
        <taxon>Amphimedon</taxon>
    </lineage>
</organism>
<evidence type="ECO:0000256" key="1">
    <source>
        <dbReference type="ARBA" id="ARBA00004141"/>
    </source>
</evidence>
<dbReference type="Gene3D" id="1.20.1070.10">
    <property type="entry name" value="Rhodopsin 7-helix transmembrane proteins"/>
    <property type="match status" value="1"/>
</dbReference>
<dbReference type="STRING" id="400682.A0A1X7UUQ7"/>
<name>A0A1X7UUQ7_AMPQE</name>
<evidence type="ECO:0000256" key="5">
    <source>
        <dbReference type="SAM" id="Phobius"/>
    </source>
</evidence>
<feature type="transmembrane region" description="Helical" evidence="5">
    <location>
        <begin position="201"/>
        <end position="226"/>
    </location>
</feature>
<dbReference type="GO" id="GO:0004930">
    <property type="term" value="F:G protein-coupled receptor activity"/>
    <property type="evidence" value="ECO:0007669"/>
    <property type="project" value="TreeGrafter"/>
</dbReference>
<keyword evidence="2 5" id="KW-0812">Transmembrane</keyword>
<sequence>MSMHDAHANTLANMSGDCPNGSDLTSEEKRIILSVYGGEGILSATVCLTALLMIIKLKYYKDTVQRLLLWQLIAGLGLSLYNMLNLLFINYDEETSSRAYTVLCSIVGYIGTVTFFVKIAFTLWLTIFLFRCLVCLKDPKELSKMEILYVSTSLGLPLLVSLVPFIHHSYGIAGAWCWIKEWKDDCASDEKLVLGVIFEDAFYSSGAVIALTNAVLITITLSTVLCRIRCSCVGSSSSEKEQLLETVQLKHKNLLKKLLPLIAYPLVFLFLIIFPLTNRIYGGIGKRISFPLFMLHAAVEPFWGLFVGVAIIVHIAVIEYKKKTKKIHFKVPVVTGVQSMRRYNALSPVDDAYTVDTVAATSAKTTFEPSTESIDNCSCTDDNINGSIVSTDVYK</sequence>
<keyword evidence="3 5" id="KW-1133">Transmembrane helix</keyword>
<evidence type="ECO:0000256" key="2">
    <source>
        <dbReference type="ARBA" id="ARBA00022692"/>
    </source>
</evidence>
<evidence type="ECO:0000256" key="4">
    <source>
        <dbReference type="ARBA" id="ARBA00023136"/>
    </source>
</evidence>
<dbReference type="SUPFAM" id="SSF81321">
    <property type="entry name" value="Family A G protein-coupled receptor-like"/>
    <property type="match status" value="1"/>
</dbReference>
<feature type="transmembrane region" description="Helical" evidence="5">
    <location>
        <begin position="146"/>
        <end position="166"/>
    </location>
</feature>
<feature type="transmembrane region" description="Helical" evidence="5">
    <location>
        <begin position="67"/>
        <end position="89"/>
    </location>
</feature>
<feature type="transmembrane region" description="Helical" evidence="5">
    <location>
        <begin position="301"/>
        <end position="320"/>
    </location>
</feature>
<dbReference type="EnsemblMetazoa" id="Aqu2.1.31254_001">
    <property type="protein sequence ID" value="Aqu2.1.31254_001"/>
    <property type="gene ID" value="Aqu2.1.31254"/>
</dbReference>
<evidence type="ECO:0000313" key="6">
    <source>
        <dbReference type="EnsemblMetazoa" id="Aqu2.1.31254_001"/>
    </source>
</evidence>
<dbReference type="GO" id="GO:0007189">
    <property type="term" value="P:adenylate cyclase-activating G protein-coupled receptor signaling pathway"/>
    <property type="evidence" value="ECO:0007669"/>
    <property type="project" value="TreeGrafter"/>
</dbReference>
<reference evidence="6" key="1">
    <citation type="submission" date="2017-05" db="UniProtKB">
        <authorList>
            <consortium name="EnsemblMetazoa"/>
        </authorList>
    </citation>
    <scope>IDENTIFICATION</scope>
</reference>
<feature type="transmembrane region" description="Helical" evidence="5">
    <location>
        <begin position="31"/>
        <end position="55"/>
    </location>
</feature>
<dbReference type="InParanoid" id="A0A1X7UUQ7"/>
<dbReference type="Pfam" id="PF05462">
    <property type="entry name" value="Dicty_CAR"/>
    <property type="match status" value="1"/>
</dbReference>
<accession>A0A1X7UUQ7</accession>
<feature type="transmembrane region" description="Helical" evidence="5">
    <location>
        <begin position="109"/>
        <end position="134"/>
    </location>
</feature>
<feature type="transmembrane region" description="Helical" evidence="5">
    <location>
        <begin position="258"/>
        <end position="281"/>
    </location>
</feature>